<evidence type="ECO:0000313" key="1">
    <source>
        <dbReference type="EMBL" id="JAD98307.1"/>
    </source>
</evidence>
<protein>
    <submittedName>
        <fullName evidence="1">Uncharacterized protein</fullName>
    </submittedName>
</protein>
<reference evidence="1" key="2">
    <citation type="journal article" date="2015" name="Data Brief">
        <title>Shoot transcriptome of the giant reed, Arundo donax.</title>
        <authorList>
            <person name="Barrero R.A."/>
            <person name="Guerrero F.D."/>
            <person name="Moolhuijzen P."/>
            <person name="Goolsby J.A."/>
            <person name="Tidwell J."/>
            <person name="Bellgard S.E."/>
            <person name="Bellgard M.I."/>
        </authorList>
    </citation>
    <scope>NUCLEOTIDE SEQUENCE</scope>
    <source>
        <tissue evidence="1">Shoot tissue taken approximately 20 cm above the soil surface</tissue>
    </source>
</reference>
<proteinExistence type="predicted"/>
<accession>A0A0A9EQJ5</accession>
<name>A0A0A9EQJ5_ARUDO</name>
<dbReference type="EMBL" id="GBRH01199588">
    <property type="protein sequence ID" value="JAD98307.1"/>
    <property type="molecule type" value="Transcribed_RNA"/>
</dbReference>
<dbReference type="AlphaFoldDB" id="A0A0A9EQJ5"/>
<organism evidence="1">
    <name type="scientific">Arundo donax</name>
    <name type="common">Giant reed</name>
    <name type="synonym">Donax arundinaceus</name>
    <dbReference type="NCBI Taxonomy" id="35708"/>
    <lineage>
        <taxon>Eukaryota</taxon>
        <taxon>Viridiplantae</taxon>
        <taxon>Streptophyta</taxon>
        <taxon>Embryophyta</taxon>
        <taxon>Tracheophyta</taxon>
        <taxon>Spermatophyta</taxon>
        <taxon>Magnoliopsida</taxon>
        <taxon>Liliopsida</taxon>
        <taxon>Poales</taxon>
        <taxon>Poaceae</taxon>
        <taxon>PACMAD clade</taxon>
        <taxon>Arundinoideae</taxon>
        <taxon>Arundineae</taxon>
        <taxon>Arundo</taxon>
    </lineage>
</organism>
<reference evidence="1" key="1">
    <citation type="submission" date="2014-09" db="EMBL/GenBank/DDBJ databases">
        <authorList>
            <person name="Magalhaes I.L.F."/>
            <person name="Oliveira U."/>
            <person name="Santos F.R."/>
            <person name="Vidigal T.H.D.A."/>
            <person name="Brescovit A.D."/>
            <person name="Santos A.J."/>
        </authorList>
    </citation>
    <scope>NUCLEOTIDE SEQUENCE</scope>
    <source>
        <tissue evidence="1">Shoot tissue taken approximately 20 cm above the soil surface</tissue>
    </source>
</reference>
<sequence length="42" mass="4851">MLFDGSRLVLQTVLQQVSCCTFVPFRLMLIIFASPNHLYSNF</sequence>